<keyword evidence="2 6" id="KW-0349">Heme</keyword>
<dbReference type="InterPro" id="IPR036909">
    <property type="entry name" value="Cyt_c-like_dom_sf"/>
</dbReference>
<evidence type="ECO:0000256" key="3">
    <source>
        <dbReference type="ARBA" id="ARBA00022723"/>
    </source>
</evidence>
<reference evidence="9" key="1">
    <citation type="journal article" date="2014" name="Int. J. Syst. Evol. Microbiol.">
        <title>Complete genome sequence of Corynebacterium casei LMG S-19264T (=DSM 44701T), isolated from a smear-ripened cheese.</title>
        <authorList>
            <consortium name="US DOE Joint Genome Institute (JGI-PGF)"/>
            <person name="Walter F."/>
            <person name="Albersmeier A."/>
            <person name="Kalinowski J."/>
            <person name="Ruckert C."/>
        </authorList>
    </citation>
    <scope>NUCLEOTIDE SEQUENCE</scope>
    <source>
        <strain evidence="9">NBRC 101628</strain>
    </source>
</reference>
<keyword evidence="7" id="KW-0732">Signal</keyword>
<name>A0AA37RYX3_9GAMM</name>
<dbReference type="GO" id="GO:0020037">
    <property type="term" value="F:heme binding"/>
    <property type="evidence" value="ECO:0007669"/>
    <property type="project" value="InterPro"/>
</dbReference>
<dbReference type="PRINTS" id="PR00607">
    <property type="entry name" value="CYTCHROMECIE"/>
</dbReference>
<evidence type="ECO:0000313" key="9">
    <source>
        <dbReference type="EMBL" id="GLP97711.1"/>
    </source>
</evidence>
<dbReference type="EMBL" id="BSNC01000010">
    <property type="protein sequence ID" value="GLP97711.1"/>
    <property type="molecule type" value="Genomic_DNA"/>
</dbReference>
<feature type="signal peptide" evidence="7">
    <location>
        <begin position="1"/>
        <end position="21"/>
    </location>
</feature>
<evidence type="ECO:0000259" key="8">
    <source>
        <dbReference type="PROSITE" id="PS51007"/>
    </source>
</evidence>
<gene>
    <name evidence="9" type="primary">scyA</name>
    <name evidence="9" type="ORF">GCM10007895_30180</name>
</gene>
<evidence type="ECO:0000256" key="1">
    <source>
        <dbReference type="ARBA" id="ARBA00022448"/>
    </source>
</evidence>
<dbReference type="InterPro" id="IPR002323">
    <property type="entry name" value="Cyt_CIE"/>
</dbReference>
<evidence type="ECO:0000256" key="6">
    <source>
        <dbReference type="PROSITE-ProRule" id="PRU00433"/>
    </source>
</evidence>
<comment type="caution">
    <text evidence="9">The sequence shown here is derived from an EMBL/GenBank/DDBJ whole genome shotgun (WGS) entry which is preliminary data.</text>
</comment>
<accession>A0AA37RYX3</accession>
<dbReference type="Proteomes" id="UP001161422">
    <property type="component" value="Unassembled WGS sequence"/>
</dbReference>
<sequence length="99" mass="10179">MKKLVYMAAAVALGLSGNALAQDAEAVYAKACGVCHDMGVAGAPKKGDAAAWEPRLAKGMDTLVLSVKQGLNAMPPGGMCTDCSDDDLKATIEYMSKAK</sequence>
<dbReference type="Pfam" id="PF13442">
    <property type="entry name" value="Cytochrome_CBB3"/>
    <property type="match status" value="1"/>
</dbReference>
<feature type="domain" description="Cytochrome c" evidence="8">
    <location>
        <begin position="19"/>
        <end position="99"/>
    </location>
</feature>
<organism evidence="9 10">
    <name type="scientific">Paraferrimonas sedimenticola</name>
    <dbReference type="NCBI Taxonomy" id="375674"/>
    <lineage>
        <taxon>Bacteria</taxon>
        <taxon>Pseudomonadati</taxon>
        <taxon>Pseudomonadota</taxon>
        <taxon>Gammaproteobacteria</taxon>
        <taxon>Alteromonadales</taxon>
        <taxon>Ferrimonadaceae</taxon>
        <taxon>Paraferrimonas</taxon>
    </lineage>
</organism>
<keyword evidence="10" id="KW-1185">Reference proteome</keyword>
<dbReference type="PANTHER" id="PTHR40942">
    <property type="match status" value="1"/>
</dbReference>
<evidence type="ECO:0000256" key="7">
    <source>
        <dbReference type="SAM" id="SignalP"/>
    </source>
</evidence>
<dbReference type="Gene3D" id="1.10.760.10">
    <property type="entry name" value="Cytochrome c-like domain"/>
    <property type="match status" value="1"/>
</dbReference>
<keyword evidence="5 6" id="KW-0408">Iron</keyword>
<feature type="chain" id="PRO_5041229887" evidence="7">
    <location>
        <begin position="22"/>
        <end position="99"/>
    </location>
</feature>
<evidence type="ECO:0000256" key="5">
    <source>
        <dbReference type="ARBA" id="ARBA00023004"/>
    </source>
</evidence>
<dbReference type="SUPFAM" id="SSF46626">
    <property type="entry name" value="Cytochrome c"/>
    <property type="match status" value="1"/>
</dbReference>
<keyword evidence="3 6" id="KW-0479">Metal-binding</keyword>
<evidence type="ECO:0000256" key="4">
    <source>
        <dbReference type="ARBA" id="ARBA00022982"/>
    </source>
</evidence>
<evidence type="ECO:0000256" key="2">
    <source>
        <dbReference type="ARBA" id="ARBA00022617"/>
    </source>
</evidence>
<dbReference type="GO" id="GO:0009055">
    <property type="term" value="F:electron transfer activity"/>
    <property type="evidence" value="ECO:0007669"/>
    <property type="project" value="InterPro"/>
</dbReference>
<protein>
    <submittedName>
        <fullName evidence="9">Sulfite reductase</fullName>
    </submittedName>
</protein>
<dbReference type="PANTHER" id="PTHR40942:SF2">
    <property type="entry name" value="CYTOCHROME-RELATED"/>
    <property type="match status" value="1"/>
</dbReference>
<dbReference type="AlphaFoldDB" id="A0AA37RYX3"/>
<dbReference type="PROSITE" id="PS51007">
    <property type="entry name" value="CYTC"/>
    <property type="match status" value="1"/>
</dbReference>
<dbReference type="RefSeq" id="WP_095507214.1">
    <property type="nucleotide sequence ID" value="NZ_BSNC01000010.1"/>
</dbReference>
<proteinExistence type="predicted"/>
<dbReference type="InterPro" id="IPR009056">
    <property type="entry name" value="Cyt_c-like_dom"/>
</dbReference>
<evidence type="ECO:0000313" key="10">
    <source>
        <dbReference type="Proteomes" id="UP001161422"/>
    </source>
</evidence>
<keyword evidence="1" id="KW-0813">Transport</keyword>
<dbReference type="GO" id="GO:0005506">
    <property type="term" value="F:iron ion binding"/>
    <property type="evidence" value="ECO:0007669"/>
    <property type="project" value="InterPro"/>
</dbReference>
<keyword evidence="4" id="KW-0249">Electron transport</keyword>
<reference evidence="9" key="2">
    <citation type="submission" date="2023-01" db="EMBL/GenBank/DDBJ databases">
        <title>Draft genome sequence of Paraferrimonas sedimenticola strain NBRC 101628.</title>
        <authorList>
            <person name="Sun Q."/>
            <person name="Mori K."/>
        </authorList>
    </citation>
    <scope>NUCLEOTIDE SEQUENCE</scope>
    <source>
        <strain evidence="9">NBRC 101628</strain>
    </source>
</reference>